<accession>A0A6J6SUM9</accession>
<dbReference type="InterPro" id="IPR014755">
    <property type="entry name" value="Cu-Rt/internalin_Ig-like"/>
</dbReference>
<dbReference type="GO" id="GO:0042597">
    <property type="term" value="C:periplasmic space"/>
    <property type="evidence" value="ECO:0007669"/>
    <property type="project" value="InterPro"/>
</dbReference>
<dbReference type="SUPFAM" id="SSF81296">
    <property type="entry name" value="E set domains"/>
    <property type="match status" value="1"/>
</dbReference>
<organism evidence="6">
    <name type="scientific">freshwater metagenome</name>
    <dbReference type="NCBI Taxonomy" id="449393"/>
    <lineage>
        <taxon>unclassified sequences</taxon>
        <taxon>metagenomes</taxon>
        <taxon>ecological metagenomes</taxon>
    </lineage>
</organism>
<keyword evidence="4" id="KW-0812">Transmembrane</keyword>
<gene>
    <name evidence="6" type="ORF">UFOPK2782_00781</name>
</gene>
<dbReference type="Gene3D" id="2.60.40.1220">
    <property type="match status" value="1"/>
</dbReference>
<protein>
    <submittedName>
        <fullName evidence="6">Unannotated protein</fullName>
    </submittedName>
</protein>
<evidence type="ECO:0000256" key="2">
    <source>
        <dbReference type="ARBA" id="ARBA00023008"/>
    </source>
</evidence>
<feature type="compositionally biased region" description="Polar residues" evidence="3">
    <location>
        <begin position="140"/>
        <end position="149"/>
    </location>
</feature>
<name>A0A6J6SUM9_9ZZZZ</name>
<dbReference type="InterPro" id="IPR007348">
    <property type="entry name" value="CopC_dom"/>
</dbReference>
<dbReference type="GO" id="GO:0005507">
    <property type="term" value="F:copper ion binding"/>
    <property type="evidence" value="ECO:0007669"/>
    <property type="project" value="InterPro"/>
</dbReference>
<evidence type="ECO:0000313" key="6">
    <source>
        <dbReference type="EMBL" id="CAB4738621.1"/>
    </source>
</evidence>
<feature type="transmembrane region" description="Helical" evidence="4">
    <location>
        <begin position="158"/>
        <end position="178"/>
    </location>
</feature>
<dbReference type="Pfam" id="PF04234">
    <property type="entry name" value="CopC"/>
    <property type="match status" value="1"/>
</dbReference>
<keyword evidence="1" id="KW-0732">Signal</keyword>
<proteinExistence type="predicted"/>
<keyword evidence="4" id="KW-1133">Transmembrane helix</keyword>
<feature type="domain" description="CopC" evidence="5">
    <location>
        <begin position="34"/>
        <end position="124"/>
    </location>
</feature>
<evidence type="ECO:0000256" key="3">
    <source>
        <dbReference type="SAM" id="MobiDB-lite"/>
    </source>
</evidence>
<keyword evidence="4" id="KW-0472">Membrane</keyword>
<reference evidence="6" key="1">
    <citation type="submission" date="2020-05" db="EMBL/GenBank/DDBJ databases">
        <authorList>
            <person name="Chiriac C."/>
            <person name="Salcher M."/>
            <person name="Ghai R."/>
            <person name="Kavagutti S V."/>
        </authorList>
    </citation>
    <scope>NUCLEOTIDE SEQUENCE</scope>
</reference>
<dbReference type="AlphaFoldDB" id="A0A6J6SUM9"/>
<sequence length="194" mass="20114">MTSGRVIRSIISGTIVLLPILAMPTLATPAFANSITASVPKAGSVLTTSPNSIAISTAAALSEQGSLIVVNNPNGVAVDDGSITINGNTAEVGLTQLVTTGVYTVNYTLLSDTDDPLTGSYTFMFNAPSSVGSPTPAPTQPASEPTVENQNLNGGSNAFVYTLLVLAAFVFIFLIWYAKQTFGGVKRSPKTKRK</sequence>
<evidence type="ECO:0000259" key="5">
    <source>
        <dbReference type="Pfam" id="PF04234"/>
    </source>
</evidence>
<feature type="region of interest" description="Disordered" evidence="3">
    <location>
        <begin position="130"/>
        <end position="149"/>
    </location>
</feature>
<dbReference type="InterPro" id="IPR014756">
    <property type="entry name" value="Ig_E-set"/>
</dbReference>
<keyword evidence="2" id="KW-0186">Copper</keyword>
<dbReference type="GO" id="GO:0046688">
    <property type="term" value="P:response to copper ion"/>
    <property type="evidence" value="ECO:0007669"/>
    <property type="project" value="InterPro"/>
</dbReference>
<evidence type="ECO:0000256" key="4">
    <source>
        <dbReference type="SAM" id="Phobius"/>
    </source>
</evidence>
<dbReference type="EMBL" id="CAEZYS010000098">
    <property type="protein sequence ID" value="CAB4738621.1"/>
    <property type="molecule type" value="Genomic_DNA"/>
</dbReference>
<evidence type="ECO:0000256" key="1">
    <source>
        <dbReference type="ARBA" id="ARBA00022729"/>
    </source>
</evidence>